<dbReference type="RefSeq" id="WP_034424798.1">
    <property type="nucleotide sequence ID" value="NZ_CP045798.1"/>
</dbReference>
<dbReference type="PROSITE" id="PS51192">
    <property type="entry name" value="HELICASE_ATP_BIND_1"/>
    <property type="match status" value="1"/>
</dbReference>
<dbReference type="SMART" id="SM00487">
    <property type="entry name" value="DEXDc"/>
    <property type="match status" value="1"/>
</dbReference>
<dbReference type="AlphaFoldDB" id="A0A7G6E075"/>
<keyword evidence="6" id="KW-1185">Reference proteome</keyword>
<dbReference type="OrthoDB" id="9774462at2"/>
<evidence type="ECO:0000313" key="6">
    <source>
        <dbReference type="Proteomes" id="UP000515847"/>
    </source>
</evidence>
<feature type="domain" description="Helicase ATP-binding" evidence="3">
    <location>
        <begin position="34"/>
        <end position="213"/>
    </location>
</feature>
<evidence type="ECO:0000259" key="3">
    <source>
        <dbReference type="PROSITE" id="PS51192"/>
    </source>
</evidence>
<dbReference type="InterPro" id="IPR011545">
    <property type="entry name" value="DEAD/DEAH_box_helicase_dom"/>
</dbReference>
<name>A0A7G6E075_THEFR</name>
<organism evidence="5 6">
    <name type="scientific">Thermanaerosceptrum fracticalcis</name>
    <dbReference type="NCBI Taxonomy" id="1712410"/>
    <lineage>
        <taxon>Bacteria</taxon>
        <taxon>Bacillati</taxon>
        <taxon>Bacillota</taxon>
        <taxon>Clostridia</taxon>
        <taxon>Eubacteriales</taxon>
        <taxon>Peptococcaceae</taxon>
        <taxon>Thermanaerosceptrum</taxon>
    </lineage>
</organism>
<dbReference type="InterPro" id="IPR014001">
    <property type="entry name" value="Helicase_ATP-bd"/>
</dbReference>
<dbReference type="PROSITE" id="PS51194">
    <property type="entry name" value="HELICASE_CTER"/>
    <property type="match status" value="1"/>
</dbReference>
<evidence type="ECO:0000256" key="1">
    <source>
        <dbReference type="ARBA" id="ARBA00022741"/>
    </source>
</evidence>
<dbReference type="InterPro" id="IPR027417">
    <property type="entry name" value="P-loop_NTPase"/>
</dbReference>
<evidence type="ECO:0000259" key="4">
    <source>
        <dbReference type="PROSITE" id="PS51194"/>
    </source>
</evidence>
<keyword evidence="5" id="KW-0347">Helicase</keyword>
<dbReference type="GO" id="GO:0003677">
    <property type="term" value="F:DNA binding"/>
    <property type="evidence" value="ECO:0007669"/>
    <property type="project" value="TreeGrafter"/>
</dbReference>
<gene>
    <name evidence="5" type="ORF">BR63_03590</name>
</gene>
<sequence length="729" mass="83043">MSVNPFYRLAPFIQEYIYNHGWTELRAVQVEACRVIFESEAHLLLAAGTAAGKTEAAFLPVITLLHENPSTTIGALYIGPLKALINDQFMRLNDLLEEAHIPVWHWHGDVSQSHKNKMMKDPKGILQITPESLESMLINRSTDILRLFSDLRFIIIDEVHAFMGTDRGSQVLCQLERLMRLTCIQPRRIGLSATLGDYSLAEKWLAYGTGKTVITPKIQSGQQKFRLAVEHFYIDNEEDEEPQRQAGSPYDEYIFNQSINRKCLIFANNREQTEHTIATLRQMAEGKKMSDIYHVHHGSISAPLREAAEKAMKDSQEPCITAATVTLELGIDLGQLERVIQLETPLSVSSFLQRLGRSGRRGTPSEMWLVCKEEKPVQNDLLPNQIPWSLLQSIAIIQLYLEERWIEPVKQKKYPFSLLYHQTMSTLAAMGELAPAALAQRVLTLSPFKDIPNEDFRQLLLYLIEIDHIQKTDERGLLIGLAGEQVVGSFRFYAVFPDNEEYSVRDESKEIGSILSPPPKGERFALAGRTWEVLDIDIKRKTIYAKAVKGKIKTSWSGGSGNVHTKILQRMKKVLQEDMVYPYLQPGAVDRLNEARKLARETGLLKDNILSLGGDSYCLFPWMGTVAYRTLDRCLRYVGADLFGIRNVGGFSPYFLIFSMHDSQGFEIEATLREIMDRVVDIQQLVSEDEAPKLEKYDEFIPPALLRKAFIYDYLDLNEARHWLFNQLG</sequence>
<dbReference type="GO" id="GO:0016887">
    <property type="term" value="F:ATP hydrolysis activity"/>
    <property type="evidence" value="ECO:0007669"/>
    <property type="project" value="TreeGrafter"/>
</dbReference>
<dbReference type="InterPro" id="IPR001650">
    <property type="entry name" value="Helicase_C-like"/>
</dbReference>
<dbReference type="Pfam" id="PF00270">
    <property type="entry name" value="DEAD"/>
    <property type="match status" value="1"/>
</dbReference>
<accession>A0A7G6E075</accession>
<dbReference type="Gene3D" id="3.40.50.300">
    <property type="entry name" value="P-loop containing nucleotide triphosphate hydrolases"/>
    <property type="match status" value="2"/>
</dbReference>
<dbReference type="CDD" id="cd17922">
    <property type="entry name" value="DEXHc_LHR-like"/>
    <property type="match status" value="1"/>
</dbReference>
<dbReference type="GO" id="GO:0004386">
    <property type="term" value="F:helicase activity"/>
    <property type="evidence" value="ECO:0007669"/>
    <property type="project" value="UniProtKB-KW"/>
</dbReference>
<proteinExistence type="predicted"/>
<keyword evidence="1" id="KW-0547">Nucleotide-binding</keyword>
<dbReference type="Proteomes" id="UP000515847">
    <property type="component" value="Chromosome"/>
</dbReference>
<dbReference type="InterPro" id="IPR052511">
    <property type="entry name" value="ATP-dep_Helicase"/>
</dbReference>
<dbReference type="PANTHER" id="PTHR47962:SF5">
    <property type="entry name" value="ATP-DEPENDENT HELICASE LHR-RELATED"/>
    <property type="match status" value="1"/>
</dbReference>
<dbReference type="PANTHER" id="PTHR47962">
    <property type="entry name" value="ATP-DEPENDENT HELICASE LHR-RELATED-RELATED"/>
    <property type="match status" value="1"/>
</dbReference>
<dbReference type="KEGG" id="tfr:BR63_03590"/>
<keyword evidence="2" id="KW-0067">ATP-binding</keyword>
<reference evidence="5 6" key="1">
    <citation type="journal article" date="2019" name="Front. Microbiol.">
        <title>Thermoanaerosceptrum fracticalcis gen. nov. sp. nov., a Novel Fumarate-Fermenting Microorganism From a Deep Fractured Carbonate Aquifer of the US Great Basin.</title>
        <authorList>
            <person name="Hamilton-Brehm S.D."/>
            <person name="Stewart L.E."/>
            <person name="Zavarin M."/>
            <person name="Caldwell M."/>
            <person name="Lawson P.A."/>
            <person name="Onstott T.C."/>
            <person name="Grzymski J."/>
            <person name="Neveux I."/>
            <person name="Lollar B.S."/>
            <person name="Russell C.E."/>
            <person name="Moser D.P."/>
        </authorList>
    </citation>
    <scope>NUCLEOTIDE SEQUENCE [LARGE SCALE GENOMIC DNA]</scope>
    <source>
        <strain evidence="5 6">DRI-13</strain>
    </source>
</reference>
<evidence type="ECO:0000313" key="5">
    <source>
        <dbReference type="EMBL" id="QNB45479.1"/>
    </source>
</evidence>
<evidence type="ECO:0000256" key="2">
    <source>
        <dbReference type="ARBA" id="ARBA00022840"/>
    </source>
</evidence>
<dbReference type="SMART" id="SM00490">
    <property type="entry name" value="HELICc"/>
    <property type="match status" value="1"/>
</dbReference>
<dbReference type="GO" id="GO:0005524">
    <property type="term" value="F:ATP binding"/>
    <property type="evidence" value="ECO:0007669"/>
    <property type="project" value="UniProtKB-KW"/>
</dbReference>
<feature type="domain" description="Helicase C-terminal" evidence="4">
    <location>
        <begin position="249"/>
        <end position="402"/>
    </location>
</feature>
<dbReference type="SUPFAM" id="SSF52540">
    <property type="entry name" value="P-loop containing nucleoside triphosphate hydrolases"/>
    <property type="match status" value="1"/>
</dbReference>
<dbReference type="Pfam" id="PF00271">
    <property type="entry name" value="Helicase_C"/>
    <property type="match status" value="1"/>
</dbReference>
<protein>
    <submittedName>
        <fullName evidence="5">DEAD/DEAH box helicase</fullName>
    </submittedName>
</protein>
<dbReference type="EMBL" id="CP045798">
    <property type="protein sequence ID" value="QNB45479.1"/>
    <property type="molecule type" value="Genomic_DNA"/>
</dbReference>
<keyword evidence="5" id="KW-0378">Hydrolase</keyword>